<keyword evidence="3" id="KW-0597">Phosphoprotein</keyword>
<evidence type="ECO:0000256" key="4">
    <source>
        <dbReference type="ARBA" id="ARBA00022679"/>
    </source>
</evidence>
<evidence type="ECO:0000256" key="7">
    <source>
        <dbReference type="ARBA" id="ARBA00022840"/>
    </source>
</evidence>
<keyword evidence="9" id="KW-0472">Membrane</keyword>
<dbReference type="InterPro" id="IPR050482">
    <property type="entry name" value="Sensor_HK_TwoCompSys"/>
</dbReference>
<dbReference type="RefSeq" id="WP_236021827.1">
    <property type="nucleotide sequence ID" value="NZ_CAJVAP010000005.1"/>
</dbReference>
<evidence type="ECO:0000313" key="11">
    <source>
        <dbReference type="EMBL" id="CAG7602443.1"/>
    </source>
</evidence>
<dbReference type="GO" id="GO:0005524">
    <property type="term" value="F:ATP binding"/>
    <property type="evidence" value="ECO:0007669"/>
    <property type="project" value="UniProtKB-KW"/>
</dbReference>
<evidence type="ECO:0000259" key="10">
    <source>
        <dbReference type="Pfam" id="PF07730"/>
    </source>
</evidence>
<keyword evidence="6" id="KW-0418">Kinase</keyword>
<name>A0A916NGA4_9MICO</name>
<sequence>MSTHAERADRLLRFQLSRTEALNRPERGVLLALIAGSVVLDLVGVFSAPGGSLVQPVLSIVTTLTFALYIWSPLIATAALGVAVGLSFLAGDATGALLAGSIAAGPVLRLGTTPLLIGYTGGLLVSSALLAYGYGTGGLTSTNVALYLIIATVAGGVGLALRMSYARGHRLEHELAERAKHEREAILAERRWIAGELHDSIAHHLTIVALHVQLLDDDTARPGSQDAIRIAARKALSDLRFVIQLAEDAPRGTGVPSGDLSAAIDEARDEFAAAGHTVACIGDPTDESIPRGVEIILARIVRESATNILKYAGPGEVRFTLEVGADSIGLEIRSPLPTVPRRDMPSTGTGLNRMAERVLGVSGEFSAGPAEDCWLVSTRLPVS</sequence>
<keyword evidence="4" id="KW-0808">Transferase</keyword>
<keyword evidence="9" id="KW-1133">Transmembrane helix</keyword>
<keyword evidence="5" id="KW-0547">Nucleotide-binding</keyword>
<evidence type="ECO:0000313" key="12">
    <source>
        <dbReference type="Proteomes" id="UP000693892"/>
    </source>
</evidence>
<evidence type="ECO:0000256" key="6">
    <source>
        <dbReference type="ARBA" id="ARBA00022777"/>
    </source>
</evidence>
<dbReference type="PANTHER" id="PTHR24421:SF10">
    <property type="entry name" value="NITRATE_NITRITE SENSOR PROTEIN NARQ"/>
    <property type="match status" value="1"/>
</dbReference>
<proteinExistence type="predicted"/>
<dbReference type="EMBL" id="CAJVAP010000005">
    <property type="protein sequence ID" value="CAG7602443.1"/>
    <property type="molecule type" value="Genomic_DNA"/>
</dbReference>
<evidence type="ECO:0000256" key="8">
    <source>
        <dbReference type="ARBA" id="ARBA00023012"/>
    </source>
</evidence>
<evidence type="ECO:0000256" key="3">
    <source>
        <dbReference type="ARBA" id="ARBA00022553"/>
    </source>
</evidence>
<dbReference type="Pfam" id="PF07730">
    <property type="entry name" value="HisKA_3"/>
    <property type="match status" value="1"/>
</dbReference>
<keyword evidence="12" id="KW-1185">Reference proteome</keyword>
<dbReference type="Proteomes" id="UP000693892">
    <property type="component" value="Unassembled WGS sequence"/>
</dbReference>
<dbReference type="GO" id="GO:0046983">
    <property type="term" value="F:protein dimerization activity"/>
    <property type="evidence" value="ECO:0007669"/>
    <property type="project" value="InterPro"/>
</dbReference>
<reference evidence="11" key="1">
    <citation type="submission" date="2021-06" db="EMBL/GenBank/DDBJ databases">
        <authorList>
            <person name="Criscuolo A."/>
        </authorList>
    </citation>
    <scope>NUCLEOTIDE SEQUENCE</scope>
    <source>
        <strain evidence="11">CIP111803</strain>
    </source>
</reference>
<comment type="catalytic activity">
    <reaction evidence="1">
        <text>ATP + protein L-histidine = ADP + protein N-phospho-L-histidine.</text>
        <dbReference type="EC" id="2.7.13.3"/>
    </reaction>
</comment>
<dbReference type="EC" id="2.7.13.3" evidence="2"/>
<keyword evidence="9" id="KW-0812">Transmembrane</keyword>
<evidence type="ECO:0000256" key="2">
    <source>
        <dbReference type="ARBA" id="ARBA00012438"/>
    </source>
</evidence>
<accession>A0A916NGA4</accession>
<evidence type="ECO:0000256" key="5">
    <source>
        <dbReference type="ARBA" id="ARBA00022741"/>
    </source>
</evidence>
<feature type="domain" description="Signal transduction histidine kinase subgroup 3 dimerisation and phosphoacceptor" evidence="10">
    <location>
        <begin position="189"/>
        <end position="243"/>
    </location>
</feature>
<gene>
    <name evidence="11" type="ORF">LEUCIP111803_00557</name>
</gene>
<organism evidence="11 12">
    <name type="scientific">Leucobacter soli</name>
    <dbReference type="NCBI Taxonomy" id="2812850"/>
    <lineage>
        <taxon>Bacteria</taxon>
        <taxon>Bacillati</taxon>
        <taxon>Actinomycetota</taxon>
        <taxon>Actinomycetes</taxon>
        <taxon>Micrococcales</taxon>
        <taxon>Microbacteriaceae</taxon>
        <taxon>Leucobacter</taxon>
    </lineage>
</organism>
<feature type="transmembrane region" description="Helical" evidence="9">
    <location>
        <begin position="28"/>
        <end position="48"/>
    </location>
</feature>
<protein>
    <recommendedName>
        <fullName evidence="2">histidine kinase</fullName>
        <ecNumber evidence="2">2.7.13.3</ecNumber>
    </recommendedName>
</protein>
<evidence type="ECO:0000256" key="9">
    <source>
        <dbReference type="SAM" id="Phobius"/>
    </source>
</evidence>
<feature type="transmembrane region" description="Helical" evidence="9">
    <location>
        <begin position="110"/>
        <end position="132"/>
    </location>
</feature>
<dbReference type="GO" id="GO:0000155">
    <property type="term" value="F:phosphorelay sensor kinase activity"/>
    <property type="evidence" value="ECO:0007669"/>
    <property type="project" value="InterPro"/>
</dbReference>
<feature type="transmembrane region" description="Helical" evidence="9">
    <location>
        <begin position="144"/>
        <end position="161"/>
    </location>
</feature>
<dbReference type="InterPro" id="IPR011712">
    <property type="entry name" value="Sig_transdc_His_kin_sub3_dim/P"/>
</dbReference>
<keyword evidence="8" id="KW-0902">Two-component regulatory system</keyword>
<keyword evidence="7" id="KW-0067">ATP-binding</keyword>
<comment type="caution">
    <text evidence="11">The sequence shown here is derived from an EMBL/GenBank/DDBJ whole genome shotgun (WGS) entry which is preliminary data.</text>
</comment>
<dbReference type="AlphaFoldDB" id="A0A916NGA4"/>
<dbReference type="GO" id="GO:0016020">
    <property type="term" value="C:membrane"/>
    <property type="evidence" value="ECO:0007669"/>
    <property type="project" value="InterPro"/>
</dbReference>
<evidence type="ECO:0000256" key="1">
    <source>
        <dbReference type="ARBA" id="ARBA00000085"/>
    </source>
</evidence>
<dbReference type="PANTHER" id="PTHR24421">
    <property type="entry name" value="NITRATE/NITRITE SENSOR PROTEIN NARX-RELATED"/>
    <property type="match status" value="1"/>
</dbReference>